<feature type="transmembrane region" description="Helical" evidence="2">
    <location>
        <begin position="126"/>
        <end position="157"/>
    </location>
</feature>
<keyword evidence="4" id="KW-1185">Reference proteome</keyword>
<dbReference type="eggNOG" id="COG4709">
    <property type="taxonomic scope" value="Bacteria"/>
</dbReference>
<dbReference type="Proteomes" id="UP000196560">
    <property type="component" value="Unassembled WGS sequence"/>
</dbReference>
<dbReference type="Pfam" id="PF22564">
    <property type="entry name" value="HAAS"/>
    <property type="match status" value="1"/>
</dbReference>
<organism evidence="3 4">
    <name type="scientific">Enorma massiliensis</name>
    <dbReference type="NCBI Taxonomy" id="1472761"/>
    <lineage>
        <taxon>Bacteria</taxon>
        <taxon>Bacillati</taxon>
        <taxon>Actinomycetota</taxon>
        <taxon>Coriobacteriia</taxon>
        <taxon>Coriobacteriales</taxon>
        <taxon>Coriobacteriaceae</taxon>
        <taxon>Enorma</taxon>
    </lineage>
</organism>
<comment type="caution">
    <text evidence="3">The sequence shown here is derived from an EMBL/GenBank/DDBJ whole genome shotgun (WGS) entry which is preliminary data.</text>
</comment>
<sequence>MAPRCRARHATKENAMTKAEYLSRLESLLSCLPEGQRAESLAFYEEMILDRMEEGLSEEEAVSTLDAPGVVAEAILDDLPAVPRVVAKTRRKSRVLLWVLVILGFPVWGALLAALAITVLSFYATVWIFVAVVWGLAVLLVLGCPLFLLFSVCGVIVGNAPYTLVEFGAALVALGLGLLLVRLAFELTRGVALLSAAVVRRAMSPFVKRHDSDAGRGGHGGSHHDGGAEARGGDHRPIPPEEFTRPLEAVARG</sequence>
<proteinExistence type="predicted"/>
<evidence type="ECO:0000256" key="2">
    <source>
        <dbReference type="SAM" id="Phobius"/>
    </source>
</evidence>
<evidence type="ECO:0008006" key="5">
    <source>
        <dbReference type="Google" id="ProtNLM"/>
    </source>
</evidence>
<evidence type="ECO:0000256" key="1">
    <source>
        <dbReference type="SAM" id="MobiDB-lite"/>
    </source>
</evidence>
<dbReference type="AlphaFoldDB" id="A0A1Y3U3S2"/>
<feature type="transmembrane region" description="Helical" evidence="2">
    <location>
        <begin position="95"/>
        <end position="120"/>
    </location>
</feature>
<name>A0A1Y3U3S2_9ACTN</name>
<accession>A0A1Y3U3S2</accession>
<keyword evidence="2" id="KW-0812">Transmembrane</keyword>
<dbReference type="STRING" id="1118060.GCA_000311845_00712"/>
<evidence type="ECO:0000313" key="4">
    <source>
        <dbReference type="Proteomes" id="UP000196560"/>
    </source>
</evidence>
<protein>
    <recommendedName>
        <fullName evidence="5">DUF1700 domain-containing protein</fullName>
    </recommendedName>
</protein>
<gene>
    <name evidence="3" type="ORF">B5G21_04680</name>
</gene>
<feature type="region of interest" description="Disordered" evidence="1">
    <location>
        <begin position="210"/>
        <end position="253"/>
    </location>
</feature>
<evidence type="ECO:0000313" key="3">
    <source>
        <dbReference type="EMBL" id="OUN43432.1"/>
    </source>
</evidence>
<feature type="compositionally biased region" description="Basic and acidic residues" evidence="1">
    <location>
        <begin position="210"/>
        <end position="245"/>
    </location>
</feature>
<keyword evidence="2" id="KW-0472">Membrane</keyword>
<dbReference type="EMBL" id="NFHO01000004">
    <property type="protein sequence ID" value="OUN43432.1"/>
    <property type="molecule type" value="Genomic_DNA"/>
</dbReference>
<reference evidence="4" key="1">
    <citation type="submission" date="2017-04" db="EMBL/GenBank/DDBJ databases">
        <title>Function of individual gut microbiota members based on whole genome sequencing of pure cultures obtained from chicken caecum.</title>
        <authorList>
            <person name="Medvecky M."/>
            <person name="Cejkova D."/>
            <person name="Polansky O."/>
            <person name="Karasova D."/>
            <person name="Kubasova T."/>
            <person name="Cizek A."/>
            <person name="Rychlik I."/>
        </authorList>
    </citation>
    <scope>NUCLEOTIDE SEQUENCE [LARGE SCALE GENOMIC DNA]</scope>
    <source>
        <strain evidence="4">An70</strain>
    </source>
</reference>
<feature type="transmembrane region" description="Helical" evidence="2">
    <location>
        <begin position="164"/>
        <end position="185"/>
    </location>
</feature>
<keyword evidence="2" id="KW-1133">Transmembrane helix</keyword>